<name>A0ABQ4XH76_9ASTR</name>
<comment type="caution">
    <text evidence="2">The sequence shown here is derived from an EMBL/GenBank/DDBJ whole genome shotgun (WGS) entry which is preliminary data.</text>
</comment>
<accession>A0ABQ4XH76</accession>
<evidence type="ECO:0000313" key="2">
    <source>
        <dbReference type="EMBL" id="GJS64607.1"/>
    </source>
</evidence>
<keyword evidence="1" id="KW-1133">Transmembrane helix</keyword>
<keyword evidence="3" id="KW-1185">Reference proteome</keyword>
<keyword evidence="1" id="KW-0472">Membrane</keyword>
<proteinExistence type="predicted"/>
<dbReference type="EMBL" id="BQNB010009517">
    <property type="protein sequence ID" value="GJS64607.1"/>
    <property type="molecule type" value="Genomic_DNA"/>
</dbReference>
<sequence>MRRPFGDAMDGTYLRLRLHDICSWISSVPFLRPRCPRSLLRTSLLFCGACVIVLGVQIGGTIMRRPFVQAAVDHRDCQLSGRWMRRSLCSGSTSSASSFGCGFLSAGPYDGANLLIQKLDDP</sequence>
<organism evidence="2 3">
    <name type="scientific">Tanacetum coccineum</name>
    <dbReference type="NCBI Taxonomy" id="301880"/>
    <lineage>
        <taxon>Eukaryota</taxon>
        <taxon>Viridiplantae</taxon>
        <taxon>Streptophyta</taxon>
        <taxon>Embryophyta</taxon>
        <taxon>Tracheophyta</taxon>
        <taxon>Spermatophyta</taxon>
        <taxon>Magnoliopsida</taxon>
        <taxon>eudicotyledons</taxon>
        <taxon>Gunneridae</taxon>
        <taxon>Pentapetalae</taxon>
        <taxon>asterids</taxon>
        <taxon>campanulids</taxon>
        <taxon>Asterales</taxon>
        <taxon>Asteraceae</taxon>
        <taxon>Asteroideae</taxon>
        <taxon>Anthemideae</taxon>
        <taxon>Anthemidinae</taxon>
        <taxon>Tanacetum</taxon>
    </lineage>
</organism>
<gene>
    <name evidence="2" type="ORF">Tco_0679171</name>
</gene>
<reference evidence="2" key="2">
    <citation type="submission" date="2022-01" db="EMBL/GenBank/DDBJ databases">
        <authorList>
            <person name="Yamashiro T."/>
            <person name="Shiraishi A."/>
            <person name="Satake H."/>
            <person name="Nakayama K."/>
        </authorList>
    </citation>
    <scope>NUCLEOTIDE SEQUENCE</scope>
</reference>
<feature type="transmembrane region" description="Helical" evidence="1">
    <location>
        <begin position="38"/>
        <end position="56"/>
    </location>
</feature>
<evidence type="ECO:0000313" key="3">
    <source>
        <dbReference type="Proteomes" id="UP001151760"/>
    </source>
</evidence>
<protein>
    <submittedName>
        <fullName evidence="2">Uncharacterized protein</fullName>
    </submittedName>
</protein>
<dbReference type="Proteomes" id="UP001151760">
    <property type="component" value="Unassembled WGS sequence"/>
</dbReference>
<evidence type="ECO:0000256" key="1">
    <source>
        <dbReference type="SAM" id="Phobius"/>
    </source>
</evidence>
<reference evidence="2" key="1">
    <citation type="journal article" date="2022" name="Int. J. Mol. Sci.">
        <title>Draft Genome of Tanacetum Coccineum: Genomic Comparison of Closely Related Tanacetum-Family Plants.</title>
        <authorList>
            <person name="Yamashiro T."/>
            <person name="Shiraishi A."/>
            <person name="Nakayama K."/>
            <person name="Satake H."/>
        </authorList>
    </citation>
    <scope>NUCLEOTIDE SEQUENCE</scope>
</reference>
<keyword evidence="1" id="KW-0812">Transmembrane</keyword>